<feature type="transmembrane region" description="Helical" evidence="1">
    <location>
        <begin position="46"/>
        <end position="68"/>
    </location>
</feature>
<feature type="transmembrane region" description="Helical" evidence="1">
    <location>
        <begin position="89"/>
        <end position="106"/>
    </location>
</feature>
<evidence type="ECO:0000313" key="2">
    <source>
        <dbReference type="EMBL" id="QDU71010.1"/>
    </source>
</evidence>
<organism evidence="2 3">
    <name type="scientific">Mucisphaera calidilacus</name>
    <dbReference type="NCBI Taxonomy" id="2527982"/>
    <lineage>
        <taxon>Bacteria</taxon>
        <taxon>Pseudomonadati</taxon>
        <taxon>Planctomycetota</taxon>
        <taxon>Phycisphaerae</taxon>
        <taxon>Phycisphaerales</taxon>
        <taxon>Phycisphaeraceae</taxon>
        <taxon>Mucisphaera</taxon>
    </lineage>
</organism>
<name>A0A518BVK0_9BACT</name>
<reference evidence="2 3" key="1">
    <citation type="submission" date="2019-02" db="EMBL/GenBank/DDBJ databases">
        <title>Deep-cultivation of Planctomycetes and their phenomic and genomic characterization uncovers novel biology.</title>
        <authorList>
            <person name="Wiegand S."/>
            <person name="Jogler M."/>
            <person name="Boedeker C."/>
            <person name="Pinto D."/>
            <person name="Vollmers J."/>
            <person name="Rivas-Marin E."/>
            <person name="Kohn T."/>
            <person name="Peeters S.H."/>
            <person name="Heuer A."/>
            <person name="Rast P."/>
            <person name="Oberbeckmann S."/>
            <person name="Bunk B."/>
            <person name="Jeske O."/>
            <person name="Meyerdierks A."/>
            <person name="Storesund J.E."/>
            <person name="Kallscheuer N."/>
            <person name="Luecker S."/>
            <person name="Lage O.M."/>
            <person name="Pohl T."/>
            <person name="Merkel B.J."/>
            <person name="Hornburger P."/>
            <person name="Mueller R.-W."/>
            <person name="Bruemmer F."/>
            <person name="Labrenz M."/>
            <person name="Spormann A.M."/>
            <person name="Op den Camp H."/>
            <person name="Overmann J."/>
            <person name="Amann R."/>
            <person name="Jetten M.S.M."/>
            <person name="Mascher T."/>
            <person name="Medema M.H."/>
            <person name="Devos D.P."/>
            <person name="Kaster A.-K."/>
            <person name="Ovreas L."/>
            <person name="Rohde M."/>
            <person name="Galperin M.Y."/>
            <person name="Jogler C."/>
        </authorList>
    </citation>
    <scope>NUCLEOTIDE SEQUENCE [LARGE SCALE GENOMIC DNA]</scope>
    <source>
        <strain evidence="2 3">Pan265</strain>
    </source>
</reference>
<accession>A0A518BVK0</accession>
<dbReference type="AlphaFoldDB" id="A0A518BVK0"/>
<gene>
    <name evidence="2" type="ORF">Pan265_08550</name>
</gene>
<feature type="transmembrane region" description="Helical" evidence="1">
    <location>
        <begin position="21"/>
        <end position="40"/>
    </location>
</feature>
<dbReference type="Proteomes" id="UP000320386">
    <property type="component" value="Chromosome"/>
</dbReference>
<evidence type="ECO:0000313" key="3">
    <source>
        <dbReference type="Proteomes" id="UP000320386"/>
    </source>
</evidence>
<keyword evidence="3" id="KW-1185">Reference proteome</keyword>
<evidence type="ECO:0000256" key="1">
    <source>
        <dbReference type="SAM" id="Phobius"/>
    </source>
</evidence>
<proteinExistence type="predicted"/>
<sequence length="135" mass="15580">MTIPLLIPKYSTYWRNMIIASFLWSISTNTLLSILSTIVYDIEVWQWNYFTSLMLLPHLYGLAIYGVLSLQFGSPPVLVDARTKKTESGLAFLYCTGVLVIDYLMYKNMYQYLILFNGVLPYIMMRTGAYASLSR</sequence>
<keyword evidence="1" id="KW-0472">Membrane</keyword>
<dbReference type="EMBL" id="CP036280">
    <property type="protein sequence ID" value="QDU71010.1"/>
    <property type="molecule type" value="Genomic_DNA"/>
</dbReference>
<keyword evidence="1" id="KW-1133">Transmembrane helix</keyword>
<dbReference type="KEGG" id="mcad:Pan265_08550"/>
<keyword evidence="1" id="KW-0812">Transmembrane</keyword>
<protein>
    <submittedName>
        <fullName evidence="2">Uncharacterized protein</fullName>
    </submittedName>
</protein>
<feature type="transmembrane region" description="Helical" evidence="1">
    <location>
        <begin position="112"/>
        <end position="133"/>
    </location>
</feature>